<feature type="region of interest" description="Disordered" evidence="1">
    <location>
        <begin position="144"/>
        <end position="167"/>
    </location>
</feature>
<name>A0ABR3FX53_9AGAR</name>
<dbReference type="InterPro" id="IPR029032">
    <property type="entry name" value="AhpD-like"/>
</dbReference>
<dbReference type="EMBL" id="JBAHYK010000039">
    <property type="protein sequence ID" value="KAL0580098.1"/>
    <property type="molecule type" value="Genomic_DNA"/>
</dbReference>
<accession>A0ABR3FX53</accession>
<comment type="caution">
    <text evidence="2">The sequence shown here is derived from an EMBL/GenBank/DDBJ whole genome shotgun (WGS) entry which is preliminary data.</text>
</comment>
<evidence type="ECO:0000313" key="3">
    <source>
        <dbReference type="Proteomes" id="UP001465976"/>
    </source>
</evidence>
<dbReference type="PANTHER" id="PTHR28180">
    <property type="entry name" value="CONSERVED MITOCHONDRIAL PROTEIN-RELATED"/>
    <property type="match status" value="1"/>
</dbReference>
<keyword evidence="3" id="KW-1185">Reference proteome</keyword>
<dbReference type="InterPro" id="IPR052999">
    <property type="entry name" value="PTS1_Protein"/>
</dbReference>
<protein>
    <recommendedName>
        <fullName evidence="4">Carboxymuconolactone decarboxylase-like domain-containing protein</fullName>
    </recommendedName>
</protein>
<proteinExistence type="predicted"/>
<dbReference type="SUPFAM" id="SSF69118">
    <property type="entry name" value="AhpD-like"/>
    <property type="match status" value="1"/>
</dbReference>
<sequence length="637" mass="72190">MILKSATIEPNRLLIQPFPFLNKLKLGMPLLSPALRWAKFMHCNSKSSAKLARKRTIPSIILPPPKLPPLSRRKRVRVHHTRTKIVKPTVKAKVEMAPACAVPVEAPTKEPTPTLAKVTTRANTPEVPTRANTPEVLTRVNIPDVPTRANSPDVPTRPSTPEPELPDHTCVLKITINDFYKAARRAIGTKGATTTPADKAILEKLRRATWRHNLIAGVKSTNKQIQNVDPKENDRIRAERHKRLEEHEKRKELAIQKAKWEVVQKKRQWAKLIKMAKEGQKAKMNPPKAYVERWKWYDEFWAAFNTGRVSGVVPFDMMPWPTQDVESVELEDYELFILSPARPGYEVLNWYDRVVDERKRWNVENVKRKVVPFVGDDIKERVVRMAKLVTPAFLNRIQSIYPPSSSTKVWGNPWYIVASVAFSASNQPEAVPLVFQHALQSKQITSRDERVLLARKTRDAIFKAGLNSGYAKGINSLIALHEVMPEELKEKEPMRNLMASLPENETAGKQFFEELYGDTAGSVQKLLDDIYPDMASSAHKYNSIGWFSTTIGYGLVYGYNYILTPLETSYTLVSTLIAGDTPRQINWHLNGARRLGATIEEVKAVREIAMEVAALSGVRWKEGVPEVQVENSESSTR</sequence>
<gene>
    <name evidence="2" type="ORF">V5O48_001874</name>
</gene>
<evidence type="ECO:0000313" key="2">
    <source>
        <dbReference type="EMBL" id="KAL0580098.1"/>
    </source>
</evidence>
<reference evidence="2 3" key="1">
    <citation type="submission" date="2024-02" db="EMBL/GenBank/DDBJ databases">
        <title>A draft genome for the cacao thread blight pathogen Marasmius crinis-equi.</title>
        <authorList>
            <person name="Cohen S.P."/>
            <person name="Baruah I.K."/>
            <person name="Amoako-Attah I."/>
            <person name="Bukari Y."/>
            <person name="Meinhardt L.W."/>
            <person name="Bailey B.A."/>
        </authorList>
    </citation>
    <scope>NUCLEOTIDE SEQUENCE [LARGE SCALE GENOMIC DNA]</scope>
    <source>
        <strain evidence="2 3">GH-76</strain>
    </source>
</reference>
<evidence type="ECO:0000256" key="1">
    <source>
        <dbReference type="SAM" id="MobiDB-lite"/>
    </source>
</evidence>
<dbReference type="Proteomes" id="UP001465976">
    <property type="component" value="Unassembled WGS sequence"/>
</dbReference>
<evidence type="ECO:0008006" key="4">
    <source>
        <dbReference type="Google" id="ProtNLM"/>
    </source>
</evidence>
<dbReference type="Gene3D" id="1.20.1290.10">
    <property type="entry name" value="AhpD-like"/>
    <property type="match status" value="1"/>
</dbReference>
<organism evidence="2 3">
    <name type="scientific">Marasmius crinis-equi</name>
    <dbReference type="NCBI Taxonomy" id="585013"/>
    <lineage>
        <taxon>Eukaryota</taxon>
        <taxon>Fungi</taxon>
        <taxon>Dikarya</taxon>
        <taxon>Basidiomycota</taxon>
        <taxon>Agaricomycotina</taxon>
        <taxon>Agaricomycetes</taxon>
        <taxon>Agaricomycetidae</taxon>
        <taxon>Agaricales</taxon>
        <taxon>Marasmiineae</taxon>
        <taxon>Marasmiaceae</taxon>
        <taxon>Marasmius</taxon>
    </lineage>
</organism>
<feature type="region of interest" description="Disordered" evidence="1">
    <location>
        <begin position="106"/>
        <end position="129"/>
    </location>
</feature>